<gene>
    <name evidence="2" type="ORF">ASPBRDRAFT_44481</name>
</gene>
<evidence type="ECO:0000313" key="3">
    <source>
        <dbReference type="Proteomes" id="UP000184499"/>
    </source>
</evidence>
<feature type="chain" id="PRO_5012702265" evidence="1">
    <location>
        <begin position="19"/>
        <end position="97"/>
    </location>
</feature>
<keyword evidence="3" id="KW-1185">Reference proteome</keyword>
<evidence type="ECO:0000313" key="2">
    <source>
        <dbReference type="EMBL" id="OJJ70310.1"/>
    </source>
</evidence>
<reference evidence="3" key="1">
    <citation type="journal article" date="2017" name="Genome Biol.">
        <title>Comparative genomics reveals high biological diversity and specific adaptations in the industrially and medically important fungal genus Aspergillus.</title>
        <authorList>
            <person name="de Vries R.P."/>
            <person name="Riley R."/>
            <person name="Wiebenga A."/>
            <person name="Aguilar-Osorio G."/>
            <person name="Amillis S."/>
            <person name="Uchima C.A."/>
            <person name="Anderluh G."/>
            <person name="Asadollahi M."/>
            <person name="Askin M."/>
            <person name="Barry K."/>
            <person name="Battaglia E."/>
            <person name="Bayram O."/>
            <person name="Benocci T."/>
            <person name="Braus-Stromeyer S.A."/>
            <person name="Caldana C."/>
            <person name="Canovas D."/>
            <person name="Cerqueira G.C."/>
            <person name="Chen F."/>
            <person name="Chen W."/>
            <person name="Choi C."/>
            <person name="Clum A."/>
            <person name="Dos Santos R.A."/>
            <person name="Damasio A.R."/>
            <person name="Diallinas G."/>
            <person name="Emri T."/>
            <person name="Fekete E."/>
            <person name="Flipphi M."/>
            <person name="Freyberg S."/>
            <person name="Gallo A."/>
            <person name="Gournas C."/>
            <person name="Habgood R."/>
            <person name="Hainaut M."/>
            <person name="Harispe M.L."/>
            <person name="Henrissat B."/>
            <person name="Hilden K.S."/>
            <person name="Hope R."/>
            <person name="Hossain A."/>
            <person name="Karabika E."/>
            <person name="Karaffa L."/>
            <person name="Karanyi Z."/>
            <person name="Krasevec N."/>
            <person name="Kuo A."/>
            <person name="Kusch H."/>
            <person name="LaButti K."/>
            <person name="Lagendijk E.L."/>
            <person name="Lapidus A."/>
            <person name="Levasseur A."/>
            <person name="Lindquist E."/>
            <person name="Lipzen A."/>
            <person name="Logrieco A.F."/>
            <person name="MacCabe A."/>
            <person name="Maekelae M.R."/>
            <person name="Malavazi I."/>
            <person name="Melin P."/>
            <person name="Meyer V."/>
            <person name="Mielnichuk N."/>
            <person name="Miskei M."/>
            <person name="Molnar A.P."/>
            <person name="Mule G."/>
            <person name="Ngan C.Y."/>
            <person name="Orejas M."/>
            <person name="Orosz E."/>
            <person name="Ouedraogo J.P."/>
            <person name="Overkamp K.M."/>
            <person name="Park H.-S."/>
            <person name="Perrone G."/>
            <person name="Piumi F."/>
            <person name="Punt P.J."/>
            <person name="Ram A.F."/>
            <person name="Ramon A."/>
            <person name="Rauscher S."/>
            <person name="Record E."/>
            <person name="Riano-Pachon D.M."/>
            <person name="Robert V."/>
            <person name="Roehrig J."/>
            <person name="Ruller R."/>
            <person name="Salamov A."/>
            <person name="Salih N.S."/>
            <person name="Samson R.A."/>
            <person name="Sandor E."/>
            <person name="Sanguinetti M."/>
            <person name="Schuetze T."/>
            <person name="Sepcic K."/>
            <person name="Shelest E."/>
            <person name="Sherlock G."/>
            <person name="Sophianopoulou V."/>
            <person name="Squina F.M."/>
            <person name="Sun H."/>
            <person name="Susca A."/>
            <person name="Todd R.B."/>
            <person name="Tsang A."/>
            <person name="Unkles S.E."/>
            <person name="van de Wiele N."/>
            <person name="van Rossen-Uffink D."/>
            <person name="Oliveira J.V."/>
            <person name="Vesth T.C."/>
            <person name="Visser J."/>
            <person name="Yu J.-H."/>
            <person name="Zhou M."/>
            <person name="Andersen M.R."/>
            <person name="Archer D.B."/>
            <person name="Baker S.E."/>
            <person name="Benoit I."/>
            <person name="Brakhage A.A."/>
            <person name="Braus G.H."/>
            <person name="Fischer R."/>
            <person name="Frisvad J.C."/>
            <person name="Goldman G.H."/>
            <person name="Houbraken J."/>
            <person name="Oakley B."/>
            <person name="Pocsi I."/>
            <person name="Scazzocchio C."/>
            <person name="Seiboth B."/>
            <person name="vanKuyk P.A."/>
            <person name="Wortman J."/>
            <person name="Dyer P.S."/>
            <person name="Grigoriev I.V."/>
        </authorList>
    </citation>
    <scope>NUCLEOTIDE SEQUENCE [LARGE SCALE GENOMIC DNA]</scope>
    <source>
        <strain evidence="3">CBS 101740 / IMI 381727 / IBT 21946</strain>
    </source>
</reference>
<organism evidence="2 3">
    <name type="scientific">Aspergillus brasiliensis (strain CBS 101740 / IMI 381727 / IBT 21946)</name>
    <dbReference type="NCBI Taxonomy" id="767769"/>
    <lineage>
        <taxon>Eukaryota</taxon>
        <taxon>Fungi</taxon>
        <taxon>Dikarya</taxon>
        <taxon>Ascomycota</taxon>
        <taxon>Pezizomycotina</taxon>
        <taxon>Eurotiomycetes</taxon>
        <taxon>Eurotiomycetidae</taxon>
        <taxon>Eurotiales</taxon>
        <taxon>Aspergillaceae</taxon>
        <taxon>Aspergillus</taxon>
        <taxon>Aspergillus subgen. Circumdati</taxon>
    </lineage>
</organism>
<dbReference type="RefSeq" id="XP_067477558.1">
    <property type="nucleotide sequence ID" value="XM_067625205.1"/>
</dbReference>
<evidence type="ECO:0000256" key="1">
    <source>
        <dbReference type="SAM" id="SignalP"/>
    </source>
</evidence>
<protein>
    <submittedName>
        <fullName evidence="2">Uncharacterized protein</fullName>
    </submittedName>
</protein>
<proteinExistence type="predicted"/>
<dbReference type="Proteomes" id="UP000184499">
    <property type="component" value="Unassembled WGS sequence"/>
</dbReference>
<sequence length="97" mass="10388">MALALTLLVFLLLESGWKKELYGVTERWPVDQLGELRSYIAGIHGTRSGHQGRQTHCWPNSVSPADGQTPVELADLGPAKFAGMRSTGAVAIGSGVR</sequence>
<dbReference type="VEuPathDB" id="FungiDB:ASPBRDRAFT_44481"/>
<feature type="signal peptide" evidence="1">
    <location>
        <begin position="1"/>
        <end position="18"/>
    </location>
</feature>
<dbReference type="EMBL" id="KV878686">
    <property type="protein sequence ID" value="OJJ70310.1"/>
    <property type="molecule type" value="Genomic_DNA"/>
</dbReference>
<name>A0A1L9UF69_ASPBC</name>
<dbReference type="GeneID" id="93577693"/>
<keyword evidence="1" id="KW-0732">Signal</keyword>
<dbReference type="AlphaFoldDB" id="A0A1L9UF69"/>
<accession>A0A1L9UF69</accession>